<dbReference type="EMBL" id="CP115300">
    <property type="protein sequence ID" value="WBO63762.1"/>
    <property type="molecule type" value="Genomic_DNA"/>
</dbReference>
<keyword evidence="6" id="KW-1185">Reference proteome</keyword>
<name>A0ABY7P201_9ACTN</name>
<dbReference type="InterPro" id="IPR051531">
    <property type="entry name" value="N-acetyltransferase"/>
</dbReference>
<keyword evidence="1" id="KW-0808">Transferase</keyword>
<organism evidence="5 6">
    <name type="scientific">Streptomyces camelliae</name>
    <dbReference type="NCBI Taxonomy" id="3004093"/>
    <lineage>
        <taxon>Bacteria</taxon>
        <taxon>Bacillati</taxon>
        <taxon>Actinomycetota</taxon>
        <taxon>Actinomycetes</taxon>
        <taxon>Kitasatosporales</taxon>
        <taxon>Streptomycetaceae</taxon>
        <taxon>Streptomyces</taxon>
    </lineage>
</organism>
<keyword evidence="2" id="KW-0012">Acyltransferase</keyword>
<accession>A0ABY7P201</accession>
<dbReference type="Pfam" id="PF13302">
    <property type="entry name" value="Acetyltransf_3"/>
    <property type="match status" value="1"/>
</dbReference>
<dbReference type="InterPro" id="IPR000182">
    <property type="entry name" value="GNAT_dom"/>
</dbReference>
<dbReference type="PANTHER" id="PTHR43792:SF8">
    <property type="entry name" value="[RIBOSOMAL PROTEIN US5]-ALANINE N-ACETYLTRANSFERASE"/>
    <property type="match status" value="1"/>
</dbReference>
<evidence type="ECO:0000256" key="2">
    <source>
        <dbReference type="ARBA" id="ARBA00023315"/>
    </source>
</evidence>
<feature type="domain" description="N-acetyltransferase" evidence="4">
    <location>
        <begin position="12"/>
        <end position="178"/>
    </location>
</feature>
<proteinExistence type="inferred from homology"/>
<gene>
    <name evidence="5" type="ORF">O1G22_13450</name>
</gene>
<evidence type="ECO:0000256" key="1">
    <source>
        <dbReference type="ARBA" id="ARBA00022679"/>
    </source>
</evidence>
<dbReference type="SUPFAM" id="SSF55729">
    <property type="entry name" value="Acyl-CoA N-acyltransferases (Nat)"/>
    <property type="match status" value="1"/>
</dbReference>
<dbReference type="RefSeq" id="WP_225099427.1">
    <property type="nucleotide sequence ID" value="NZ_CP115300.1"/>
</dbReference>
<protein>
    <submittedName>
        <fullName evidence="5">GNAT family protein</fullName>
    </submittedName>
</protein>
<evidence type="ECO:0000259" key="4">
    <source>
        <dbReference type="PROSITE" id="PS51186"/>
    </source>
</evidence>
<dbReference type="InterPro" id="IPR016181">
    <property type="entry name" value="Acyl_CoA_acyltransferase"/>
</dbReference>
<dbReference type="PROSITE" id="PS51186">
    <property type="entry name" value="GNAT"/>
    <property type="match status" value="1"/>
</dbReference>
<evidence type="ECO:0000256" key="3">
    <source>
        <dbReference type="ARBA" id="ARBA00038502"/>
    </source>
</evidence>
<reference evidence="5 6" key="1">
    <citation type="submission" date="2022-12" db="EMBL/GenBank/DDBJ databases">
        <authorList>
            <person name="Mo P."/>
        </authorList>
    </citation>
    <scope>NUCLEOTIDE SEQUENCE [LARGE SCALE GENOMIC DNA]</scope>
    <source>
        <strain evidence="5 6">HUAS 2-6</strain>
    </source>
</reference>
<evidence type="ECO:0000313" key="6">
    <source>
        <dbReference type="Proteomes" id="UP001212326"/>
    </source>
</evidence>
<dbReference type="Gene3D" id="3.40.630.30">
    <property type="match status" value="1"/>
</dbReference>
<comment type="similarity">
    <text evidence="3">Belongs to the acetyltransferase family. RimJ subfamily.</text>
</comment>
<dbReference type="PANTHER" id="PTHR43792">
    <property type="entry name" value="GNAT FAMILY, PUTATIVE (AFU_ORTHOLOGUE AFUA_3G00765)-RELATED-RELATED"/>
    <property type="match status" value="1"/>
</dbReference>
<evidence type="ECO:0000313" key="5">
    <source>
        <dbReference type="EMBL" id="WBO63762.1"/>
    </source>
</evidence>
<dbReference type="Proteomes" id="UP001212326">
    <property type="component" value="Chromosome"/>
</dbReference>
<sequence>MVIPSEVLPGGAVLRLVTLDDAEALHAAYVANREYLAPWEPIRPDNFFTVEGQAERIAGLLREFAERRVVPWVFESESDGSVIGMITLTGLVYGAFRSAYLGYWVAADRQNRGLAGAAVASVCRAARDIVGLHRIEATTLLDNTASQRVLEKNGFEPIGTAPRYLHINGQWRDHRLFQRILHDGPPS</sequence>